<dbReference type="PANTHER" id="PTHR43777:SF1">
    <property type="entry name" value="MOLYBDENUM COFACTOR CYTIDYLYLTRANSFERASE"/>
    <property type="match status" value="1"/>
</dbReference>
<comment type="caution">
    <text evidence="3">The sequence shown here is derived from an EMBL/GenBank/DDBJ whole genome shotgun (WGS) entry which is preliminary data.</text>
</comment>
<proteinExistence type="predicted"/>
<evidence type="ECO:0000313" key="4">
    <source>
        <dbReference type="Proteomes" id="UP000770889"/>
    </source>
</evidence>
<dbReference type="CDD" id="cd04182">
    <property type="entry name" value="GT_2_like_f"/>
    <property type="match status" value="1"/>
</dbReference>
<dbReference type="EMBL" id="JAHHGM010000006">
    <property type="protein sequence ID" value="MBT2989087.1"/>
    <property type="molecule type" value="Genomic_DNA"/>
</dbReference>
<dbReference type="Proteomes" id="UP000770889">
    <property type="component" value="Unassembled WGS sequence"/>
</dbReference>
<dbReference type="PANTHER" id="PTHR43777">
    <property type="entry name" value="MOLYBDENUM COFACTOR CYTIDYLYLTRANSFERASE"/>
    <property type="match status" value="1"/>
</dbReference>
<dbReference type="GO" id="GO:0016779">
    <property type="term" value="F:nucleotidyltransferase activity"/>
    <property type="evidence" value="ECO:0007669"/>
    <property type="project" value="UniProtKB-ARBA"/>
</dbReference>
<dbReference type="InterPro" id="IPR029044">
    <property type="entry name" value="Nucleotide-diphossugar_trans"/>
</dbReference>
<dbReference type="InterPro" id="IPR025877">
    <property type="entry name" value="MobA-like_NTP_Trfase"/>
</dbReference>
<dbReference type="AlphaFoldDB" id="A0A944QTH5"/>
<evidence type="ECO:0000313" key="3">
    <source>
        <dbReference type="EMBL" id="MBT2989087.1"/>
    </source>
</evidence>
<evidence type="ECO:0000256" key="1">
    <source>
        <dbReference type="ARBA" id="ARBA00022842"/>
    </source>
</evidence>
<accession>A0A944QTH5</accession>
<dbReference type="SUPFAM" id="SSF53448">
    <property type="entry name" value="Nucleotide-diphospho-sugar transferases"/>
    <property type="match status" value="1"/>
</dbReference>
<sequence>MSGIQGILLAAGTGQRFGRHKLLHPLPSGESMGVASARSLMAALPNCLAVIHPQDRQLAELFAGLGLSVVENSEAEQGMGRSLAAAVGASADAAGWVVALADMPWIAAETIRSVARALQQGASMAAPAYRQRRGHPVGFARQWRAPLLALRGDVGARHLLAAHPDELLLLPTDDPAVLLDIDREADLTRAP</sequence>
<protein>
    <submittedName>
        <fullName evidence="3">Nucleotidyltransferase family protein</fullName>
    </submittedName>
</protein>
<keyword evidence="1" id="KW-0460">Magnesium</keyword>
<dbReference type="Pfam" id="PF12804">
    <property type="entry name" value="NTP_transf_3"/>
    <property type="match status" value="1"/>
</dbReference>
<feature type="domain" description="MobA-like NTP transferase" evidence="2">
    <location>
        <begin position="6"/>
        <end position="165"/>
    </location>
</feature>
<organism evidence="3 4">
    <name type="scientific">Candidatus Thiodiazotropha taylori</name>
    <dbReference type="NCBI Taxonomy" id="2792791"/>
    <lineage>
        <taxon>Bacteria</taxon>
        <taxon>Pseudomonadati</taxon>
        <taxon>Pseudomonadota</taxon>
        <taxon>Gammaproteobacteria</taxon>
        <taxon>Chromatiales</taxon>
        <taxon>Sedimenticolaceae</taxon>
        <taxon>Candidatus Thiodiazotropha</taxon>
    </lineage>
</organism>
<gene>
    <name evidence="3" type="ORF">KME65_08975</name>
</gene>
<reference evidence="3 4" key="1">
    <citation type="submission" date="2021-05" db="EMBL/GenBank/DDBJ databases">
        <title>Genetic and Functional Diversity in Clade A Lucinid endosymbionts from the Bahamas.</title>
        <authorList>
            <person name="Giani N.M."/>
            <person name="Engel A.S."/>
            <person name="Campbell B.J."/>
        </authorList>
    </citation>
    <scope>NUCLEOTIDE SEQUENCE [LARGE SCALE GENOMIC DNA]</scope>
    <source>
        <strain evidence="3">LUC16012Gg_MoonRockCtena</strain>
    </source>
</reference>
<evidence type="ECO:0000259" key="2">
    <source>
        <dbReference type="Pfam" id="PF12804"/>
    </source>
</evidence>
<dbReference type="Gene3D" id="3.90.550.10">
    <property type="entry name" value="Spore Coat Polysaccharide Biosynthesis Protein SpsA, Chain A"/>
    <property type="match status" value="1"/>
</dbReference>
<name>A0A944QTH5_9GAMM</name>